<evidence type="ECO:0000313" key="3">
    <source>
        <dbReference type="EMBL" id="VIO69289.1"/>
    </source>
</evidence>
<reference evidence="3" key="1">
    <citation type="submission" date="2019-02" db="EMBL/GenBank/DDBJ databases">
        <authorList>
            <person name="Pothier F.J."/>
        </authorList>
    </citation>
    <scope>NUCLEOTIDE SEQUENCE</scope>
    <source>
        <strain evidence="3">CI-1B</strain>
    </source>
</reference>
<organism evidence="3 4">
    <name type="scientific">Bradyrhizobium ivorense</name>
    <dbReference type="NCBI Taxonomy" id="2511166"/>
    <lineage>
        <taxon>Bacteria</taxon>
        <taxon>Pseudomonadati</taxon>
        <taxon>Pseudomonadota</taxon>
        <taxon>Alphaproteobacteria</taxon>
        <taxon>Hyphomicrobiales</taxon>
        <taxon>Nitrobacteraceae</taxon>
        <taxon>Bradyrhizobium</taxon>
    </lineage>
</organism>
<dbReference type="InterPro" id="IPR001387">
    <property type="entry name" value="Cro/C1-type_HTH"/>
</dbReference>
<dbReference type="SMART" id="SM00530">
    <property type="entry name" value="HTH_XRE"/>
    <property type="match status" value="1"/>
</dbReference>
<dbReference type="CDD" id="cd00093">
    <property type="entry name" value="HTH_XRE"/>
    <property type="match status" value="1"/>
</dbReference>
<dbReference type="PROSITE" id="PS50943">
    <property type="entry name" value="HTH_CROC1"/>
    <property type="match status" value="1"/>
</dbReference>
<gene>
    <name evidence="3" type="primary">rodZ</name>
    <name evidence="3" type="ORF">CI1B_26020</name>
</gene>
<dbReference type="OrthoDB" id="9154356at2"/>
<name>A0A508T2S0_9BRAD</name>
<accession>A0A508T2S0</accession>
<dbReference type="SUPFAM" id="SSF47413">
    <property type="entry name" value="lambda repressor-like DNA-binding domains"/>
    <property type="match status" value="1"/>
</dbReference>
<evidence type="ECO:0000259" key="2">
    <source>
        <dbReference type="PROSITE" id="PS50943"/>
    </source>
</evidence>
<dbReference type="RefSeq" id="WP_139481118.1">
    <property type="nucleotide sequence ID" value="NZ_CAADFB020000012.1"/>
</dbReference>
<protein>
    <submittedName>
        <fullName evidence="3">Cytoskeleton protein RodZ</fullName>
    </submittedName>
</protein>
<keyword evidence="4" id="KW-1185">Reference proteome</keyword>
<feature type="domain" description="HTH cro/C1-type" evidence="2">
    <location>
        <begin position="15"/>
        <end position="69"/>
    </location>
</feature>
<feature type="region of interest" description="Disordered" evidence="1">
    <location>
        <begin position="80"/>
        <end position="107"/>
    </location>
</feature>
<dbReference type="Proteomes" id="UP000328092">
    <property type="component" value="Unassembled WGS sequence"/>
</dbReference>
<dbReference type="EMBL" id="CAADFC020000009">
    <property type="protein sequence ID" value="VIO69289.1"/>
    <property type="molecule type" value="Genomic_DNA"/>
</dbReference>
<evidence type="ECO:0000313" key="4">
    <source>
        <dbReference type="Proteomes" id="UP000328092"/>
    </source>
</evidence>
<dbReference type="GO" id="GO:0003677">
    <property type="term" value="F:DNA binding"/>
    <property type="evidence" value="ECO:0007669"/>
    <property type="project" value="InterPro"/>
</dbReference>
<proteinExistence type="predicted"/>
<comment type="caution">
    <text evidence="3">The sequence shown here is derived from an EMBL/GenBank/DDBJ whole genome shotgun (WGS) entry which is preliminary data.</text>
</comment>
<feature type="region of interest" description="Disordered" evidence="1">
    <location>
        <begin position="1"/>
        <end position="37"/>
    </location>
</feature>
<evidence type="ECO:0000256" key="1">
    <source>
        <dbReference type="SAM" id="MobiDB-lite"/>
    </source>
</evidence>
<dbReference type="AlphaFoldDB" id="A0A508T2S0"/>
<sequence>MKRNSEATQQLGRLLRGARKQAGLTQEQVAERAGISRPRYRDIEQGNAAARATTLINVARALGMELMLIPQAVVPGVNALLQPSEDEDRPAFTTDMDDDDEHPGPRP</sequence>
<dbReference type="Gene3D" id="1.10.260.40">
    <property type="entry name" value="lambda repressor-like DNA-binding domains"/>
    <property type="match status" value="1"/>
</dbReference>
<dbReference type="Pfam" id="PF13560">
    <property type="entry name" value="HTH_31"/>
    <property type="match status" value="1"/>
</dbReference>
<feature type="compositionally biased region" description="Polar residues" evidence="1">
    <location>
        <begin position="1"/>
        <end position="11"/>
    </location>
</feature>
<dbReference type="InterPro" id="IPR010982">
    <property type="entry name" value="Lambda_DNA-bd_dom_sf"/>
</dbReference>